<dbReference type="EMBL" id="UINC01176267">
    <property type="protein sequence ID" value="SVD83316.1"/>
    <property type="molecule type" value="Genomic_DNA"/>
</dbReference>
<proteinExistence type="predicted"/>
<sequence>PVFLHYVGNKPWSSNVILIGKLKKIRLHWINYAKNKLNEIHNHNLSN</sequence>
<name>A0A382YJ55_9ZZZZ</name>
<evidence type="ECO:0000313" key="1">
    <source>
        <dbReference type="EMBL" id="SVD83316.1"/>
    </source>
</evidence>
<accession>A0A382YJ55</accession>
<protein>
    <submittedName>
        <fullName evidence="1">Uncharacterized protein</fullName>
    </submittedName>
</protein>
<organism evidence="1">
    <name type="scientific">marine metagenome</name>
    <dbReference type="NCBI Taxonomy" id="408172"/>
    <lineage>
        <taxon>unclassified sequences</taxon>
        <taxon>metagenomes</taxon>
        <taxon>ecological metagenomes</taxon>
    </lineage>
</organism>
<gene>
    <name evidence="1" type="ORF">METZ01_LOCUS436170</name>
</gene>
<feature type="non-terminal residue" evidence="1">
    <location>
        <position position="1"/>
    </location>
</feature>
<dbReference type="AlphaFoldDB" id="A0A382YJ55"/>
<reference evidence="1" key="1">
    <citation type="submission" date="2018-05" db="EMBL/GenBank/DDBJ databases">
        <authorList>
            <person name="Lanie J.A."/>
            <person name="Ng W.-L."/>
            <person name="Kazmierczak K.M."/>
            <person name="Andrzejewski T.M."/>
            <person name="Davidsen T.M."/>
            <person name="Wayne K.J."/>
            <person name="Tettelin H."/>
            <person name="Glass J.I."/>
            <person name="Rusch D."/>
            <person name="Podicherti R."/>
            <person name="Tsui H.-C.T."/>
            <person name="Winkler M.E."/>
        </authorList>
    </citation>
    <scope>NUCLEOTIDE SEQUENCE</scope>
</reference>